<dbReference type="EMBL" id="CALNXK010000002">
    <property type="protein sequence ID" value="CAH3033339.1"/>
    <property type="molecule type" value="Genomic_DNA"/>
</dbReference>
<keyword evidence="8" id="KW-0807">Transducer</keyword>
<evidence type="ECO:0000313" key="12">
    <source>
        <dbReference type="Proteomes" id="UP001159405"/>
    </source>
</evidence>
<name>A0ABN8MU80_9CNID</name>
<dbReference type="PROSITE" id="PS50262">
    <property type="entry name" value="G_PROTEIN_RECEP_F1_2"/>
    <property type="match status" value="1"/>
</dbReference>
<dbReference type="PRINTS" id="PR00237">
    <property type="entry name" value="GPCRRHODOPSN"/>
</dbReference>
<dbReference type="InterPro" id="IPR000276">
    <property type="entry name" value="GPCR_Rhodpsn"/>
</dbReference>
<evidence type="ECO:0000256" key="8">
    <source>
        <dbReference type="ARBA" id="ARBA00023224"/>
    </source>
</evidence>
<dbReference type="CDD" id="cd00637">
    <property type="entry name" value="7tm_classA_rhodopsin-like"/>
    <property type="match status" value="1"/>
</dbReference>
<dbReference type="Gene3D" id="1.20.1070.10">
    <property type="entry name" value="Rhodopsin 7-helix transmembrane proteins"/>
    <property type="match status" value="1"/>
</dbReference>
<evidence type="ECO:0000256" key="3">
    <source>
        <dbReference type="ARBA" id="ARBA00022692"/>
    </source>
</evidence>
<keyword evidence="7" id="KW-0675">Receptor</keyword>
<dbReference type="Pfam" id="PF00001">
    <property type="entry name" value="7tm_1"/>
    <property type="match status" value="1"/>
</dbReference>
<evidence type="ECO:0000313" key="11">
    <source>
        <dbReference type="EMBL" id="CAH3033339.1"/>
    </source>
</evidence>
<dbReference type="SMART" id="SM01381">
    <property type="entry name" value="7TM_GPCR_Srsx"/>
    <property type="match status" value="1"/>
</dbReference>
<feature type="transmembrane region" description="Helical" evidence="9">
    <location>
        <begin position="153"/>
        <end position="176"/>
    </location>
</feature>
<dbReference type="PANTHER" id="PTHR24249">
    <property type="entry name" value="HISTAMINE RECEPTOR-RELATED G-PROTEIN COUPLED RECEPTOR"/>
    <property type="match status" value="1"/>
</dbReference>
<evidence type="ECO:0000256" key="4">
    <source>
        <dbReference type="ARBA" id="ARBA00022989"/>
    </source>
</evidence>
<keyword evidence="2" id="KW-1003">Cell membrane</keyword>
<gene>
    <name evidence="11" type="ORF">PLOB_00016464</name>
</gene>
<sequence length="282" mass="32639">METWFWILGWFFSILTMTGNGFIILLVCTRRHLRTKTNAFVLSLAGADFLVGMTAVPSLFLLERIGRGYSQGLYTGLKSLKWLFQDASVINMCSLVLDRYIAVVKPLKYLTFMTSRRVIQLISFSWGLCVVFILVLSSLLFSLNPRVVLRTLFWVVFVLFYFLPCLMIIFCFARMLRVIYMQNRAPTFSGKQLRFNKRREKSALIMMMIVVFLFLVLCGINIRCIFAVILNDKCDRGNYRDLILVLNSAVNPLAYAFFKADLKREIKKIFCKVAVERKAVNV</sequence>
<dbReference type="PANTHER" id="PTHR24249:SF372">
    <property type="entry name" value="G-PROTEIN COUPLED RECEPTORS FAMILY 1 PROFILE DOMAIN-CONTAINING PROTEIN"/>
    <property type="match status" value="1"/>
</dbReference>
<keyword evidence="4 9" id="KW-1133">Transmembrane helix</keyword>
<evidence type="ECO:0000256" key="5">
    <source>
        <dbReference type="ARBA" id="ARBA00023040"/>
    </source>
</evidence>
<feature type="transmembrane region" description="Helical" evidence="9">
    <location>
        <begin position="242"/>
        <end position="258"/>
    </location>
</feature>
<keyword evidence="6 9" id="KW-0472">Membrane</keyword>
<feature type="transmembrane region" description="Helical" evidence="9">
    <location>
        <begin position="203"/>
        <end position="230"/>
    </location>
</feature>
<protein>
    <recommendedName>
        <fullName evidence="10">G-protein coupled receptors family 1 profile domain-containing protein</fullName>
    </recommendedName>
</protein>
<evidence type="ECO:0000256" key="1">
    <source>
        <dbReference type="ARBA" id="ARBA00004651"/>
    </source>
</evidence>
<evidence type="ECO:0000259" key="10">
    <source>
        <dbReference type="PROSITE" id="PS50262"/>
    </source>
</evidence>
<keyword evidence="3 9" id="KW-0812">Transmembrane</keyword>
<accession>A0ABN8MU80</accession>
<keyword evidence="5" id="KW-0297">G-protein coupled receptor</keyword>
<dbReference type="InterPro" id="IPR050569">
    <property type="entry name" value="TAAR"/>
</dbReference>
<reference evidence="11 12" key="1">
    <citation type="submission" date="2022-05" db="EMBL/GenBank/DDBJ databases">
        <authorList>
            <consortium name="Genoscope - CEA"/>
            <person name="William W."/>
        </authorList>
    </citation>
    <scope>NUCLEOTIDE SEQUENCE [LARGE SCALE GENOMIC DNA]</scope>
</reference>
<organism evidence="11 12">
    <name type="scientific">Porites lobata</name>
    <dbReference type="NCBI Taxonomy" id="104759"/>
    <lineage>
        <taxon>Eukaryota</taxon>
        <taxon>Metazoa</taxon>
        <taxon>Cnidaria</taxon>
        <taxon>Anthozoa</taxon>
        <taxon>Hexacorallia</taxon>
        <taxon>Scleractinia</taxon>
        <taxon>Fungiina</taxon>
        <taxon>Poritidae</taxon>
        <taxon>Porites</taxon>
    </lineage>
</organism>
<feature type="transmembrane region" description="Helical" evidence="9">
    <location>
        <begin position="82"/>
        <end position="101"/>
    </location>
</feature>
<keyword evidence="12" id="KW-1185">Reference proteome</keyword>
<evidence type="ECO:0000256" key="7">
    <source>
        <dbReference type="ARBA" id="ARBA00023170"/>
    </source>
</evidence>
<dbReference type="Proteomes" id="UP001159405">
    <property type="component" value="Unassembled WGS sequence"/>
</dbReference>
<comment type="subcellular location">
    <subcellularLocation>
        <location evidence="1">Cell membrane</location>
        <topology evidence="1">Multi-pass membrane protein</topology>
    </subcellularLocation>
</comment>
<proteinExistence type="predicted"/>
<feature type="transmembrane region" description="Helical" evidence="9">
    <location>
        <begin position="121"/>
        <end position="141"/>
    </location>
</feature>
<feature type="domain" description="G-protein coupled receptors family 1 profile" evidence="10">
    <location>
        <begin position="19"/>
        <end position="255"/>
    </location>
</feature>
<evidence type="ECO:0000256" key="2">
    <source>
        <dbReference type="ARBA" id="ARBA00022475"/>
    </source>
</evidence>
<evidence type="ECO:0000256" key="9">
    <source>
        <dbReference type="SAM" id="Phobius"/>
    </source>
</evidence>
<comment type="caution">
    <text evidence="11">The sequence shown here is derived from an EMBL/GenBank/DDBJ whole genome shotgun (WGS) entry which is preliminary data.</text>
</comment>
<dbReference type="SUPFAM" id="SSF81321">
    <property type="entry name" value="Family A G protein-coupled receptor-like"/>
    <property type="match status" value="1"/>
</dbReference>
<feature type="transmembrane region" description="Helical" evidence="9">
    <location>
        <begin position="39"/>
        <end position="62"/>
    </location>
</feature>
<feature type="transmembrane region" description="Helical" evidence="9">
    <location>
        <begin position="6"/>
        <end position="27"/>
    </location>
</feature>
<evidence type="ECO:0000256" key="6">
    <source>
        <dbReference type="ARBA" id="ARBA00023136"/>
    </source>
</evidence>
<dbReference type="InterPro" id="IPR017452">
    <property type="entry name" value="GPCR_Rhodpsn_7TM"/>
</dbReference>